<name>A0A392VLU6_9FABA</name>
<dbReference type="Proteomes" id="UP000265520">
    <property type="component" value="Unassembled WGS sequence"/>
</dbReference>
<sequence length="50" mass="5533">MDENGKVIRNKARLVAQGYNQQEGIDYDETFAPVARKITSGACQFLGESL</sequence>
<dbReference type="Pfam" id="PF07727">
    <property type="entry name" value="RVT_2"/>
    <property type="match status" value="1"/>
</dbReference>
<proteinExistence type="predicted"/>
<accession>A0A392VLU6</accession>
<evidence type="ECO:0000313" key="3">
    <source>
        <dbReference type="Proteomes" id="UP000265520"/>
    </source>
</evidence>
<keyword evidence="3" id="KW-1185">Reference proteome</keyword>
<feature type="non-terminal residue" evidence="2">
    <location>
        <position position="50"/>
    </location>
</feature>
<evidence type="ECO:0000259" key="1">
    <source>
        <dbReference type="Pfam" id="PF07727"/>
    </source>
</evidence>
<feature type="domain" description="Reverse transcriptase Ty1/copia-type" evidence="1">
    <location>
        <begin position="4"/>
        <end position="36"/>
    </location>
</feature>
<dbReference type="AlphaFoldDB" id="A0A392VLU6"/>
<protein>
    <recommendedName>
        <fullName evidence="1">Reverse transcriptase Ty1/copia-type domain-containing protein</fullName>
    </recommendedName>
</protein>
<evidence type="ECO:0000313" key="2">
    <source>
        <dbReference type="EMBL" id="MCI89364.1"/>
    </source>
</evidence>
<dbReference type="EMBL" id="LXQA011217670">
    <property type="protein sequence ID" value="MCI89364.1"/>
    <property type="molecule type" value="Genomic_DNA"/>
</dbReference>
<dbReference type="InterPro" id="IPR013103">
    <property type="entry name" value="RVT_2"/>
</dbReference>
<comment type="caution">
    <text evidence="2">The sequence shown here is derived from an EMBL/GenBank/DDBJ whole genome shotgun (WGS) entry which is preliminary data.</text>
</comment>
<organism evidence="2 3">
    <name type="scientific">Trifolium medium</name>
    <dbReference type="NCBI Taxonomy" id="97028"/>
    <lineage>
        <taxon>Eukaryota</taxon>
        <taxon>Viridiplantae</taxon>
        <taxon>Streptophyta</taxon>
        <taxon>Embryophyta</taxon>
        <taxon>Tracheophyta</taxon>
        <taxon>Spermatophyta</taxon>
        <taxon>Magnoliopsida</taxon>
        <taxon>eudicotyledons</taxon>
        <taxon>Gunneridae</taxon>
        <taxon>Pentapetalae</taxon>
        <taxon>rosids</taxon>
        <taxon>fabids</taxon>
        <taxon>Fabales</taxon>
        <taxon>Fabaceae</taxon>
        <taxon>Papilionoideae</taxon>
        <taxon>50 kb inversion clade</taxon>
        <taxon>NPAAA clade</taxon>
        <taxon>Hologalegina</taxon>
        <taxon>IRL clade</taxon>
        <taxon>Trifolieae</taxon>
        <taxon>Trifolium</taxon>
    </lineage>
</organism>
<reference evidence="2 3" key="1">
    <citation type="journal article" date="2018" name="Front. Plant Sci.">
        <title>Red Clover (Trifolium pratense) and Zigzag Clover (T. medium) - A Picture of Genomic Similarities and Differences.</title>
        <authorList>
            <person name="Dluhosova J."/>
            <person name="Istvanek J."/>
            <person name="Nedelnik J."/>
            <person name="Repkova J."/>
        </authorList>
    </citation>
    <scope>NUCLEOTIDE SEQUENCE [LARGE SCALE GENOMIC DNA]</scope>
    <source>
        <strain evidence="3">cv. 10/8</strain>
        <tissue evidence="2">Leaf</tissue>
    </source>
</reference>